<evidence type="ECO:0000256" key="4">
    <source>
        <dbReference type="ARBA" id="ARBA00023172"/>
    </source>
</evidence>
<gene>
    <name evidence="5" type="ORF">AUK15_03010</name>
</gene>
<sequence length="368" mass="41284">MLLIFIGLAIGVIVAFIFVTFLRKQSDANTEPQGDALMLIQNQLGNFQAQLGDFMKTVDAKVSSSNKEMQDTVRMQFSESQKLIREINEQVKHDLTNVAKEMTSANETSKQVLGITDQLKNLEKVLTHQKQRGNLGEAALELVLSQILPPGTYKLQHEFKNGDVVDAVILSPGGMIPVDAKFSLDNYNRITNETDPTRKEELEKDFRNDLKKRIDETAKYVREGEGTLPFAFMFIPAEGIFYDLLVNEVGTLKGNTRSLINYASSEKKVIIVSPTTFAAYLQSVLYGFKALKIEKTAQLIIGRVQELNKHLIAYEEYLKKLGASLGTTVNHYNTAYKELKKVDKDMVKITGETASIDPLIIEKPVIEE</sequence>
<dbReference type="PANTHER" id="PTHR30563">
    <property type="entry name" value="DNA RECOMBINATION PROTEIN RMUC"/>
    <property type="match status" value="1"/>
</dbReference>
<evidence type="ECO:0000313" key="5">
    <source>
        <dbReference type="EMBL" id="OIP64691.1"/>
    </source>
</evidence>
<organism evidence="5 6">
    <name type="scientific">Candidatus Nomurabacteria bacterium CG2_30_43_9</name>
    <dbReference type="NCBI Taxonomy" id="1805283"/>
    <lineage>
        <taxon>Bacteria</taxon>
        <taxon>Candidatus Nomuraibacteriota</taxon>
    </lineage>
</organism>
<dbReference type="Pfam" id="PF02646">
    <property type="entry name" value="RmuC"/>
    <property type="match status" value="1"/>
</dbReference>
<evidence type="ECO:0008006" key="7">
    <source>
        <dbReference type="Google" id="ProtNLM"/>
    </source>
</evidence>
<name>A0A1J5FXG1_9BACT</name>
<evidence type="ECO:0000256" key="3">
    <source>
        <dbReference type="ARBA" id="ARBA00023054"/>
    </source>
</evidence>
<proteinExistence type="inferred from homology"/>
<evidence type="ECO:0000256" key="1">
    <source>
        <dbReference type="ARBA" id="ARBA00003416"/>
    </source>
</evidence>
<protein>
    <recommendedName>
        <fullName evidence="7">DNA recombination protein RmuC</fullName>
    </recommendedName>
</protein>
<dbReference type="EMBL" id="MNYX01000072">
    <property type="protein sequence ID" value="OIP64691.1"/>
    <property type="molecule type" value="Genomic_DNA"/>
</dbReference>
<comment type="function">
    <text evidence="1">Involved in DNA recombination.</text>
</comment>
<reference evidence="5 6" key="1">
    <citation type="journal article" date="2016" name="Environ. Microbiol.">
        <title>Genomic resolution of a cold subsurface aquifer community provides metabolic insights for novel microbes adapted to high CO concentrations.</title>
        <authorList>
            <person name="Probst A.J."/>
            <person name="Castelle C.J."/>
            <person name="Singh A."/>
            <person name="Brown C.T."/>
            <person name="Anantharaman K."/>
            <person name="Sharon I."/>
            <person name="Hug L.A."/>
            <person name="Burstein D."/>
            <person name="Emerson J.B."/>
            <person name="Thomas B.C."/>
            <person name="Banfield J.F."/>
        </authorList>
    </citation>
    <scope>NUCLEOTIDE SEQUENCE [LARGE SCALE GENOMIC DNA]</scope>
    <source>
        <strain evidence="5">CG2_30_43_9</strain>
    </source>
</reference>
<dbReference type="GO" id="GO:0006310">
    <property type="term" value="P:DNA recombination"/>
    <property type="evidence" value="ECO:0007669"/>
    <property type="project" value="UniProtKB-KW"/>
</dbReference>
<dbReference type="PANTHER" id="PTHR30563:SF0">
    <property type="entry name" value="DNA RECOMBINATION PROTEIN RMUC"/>
    <property type="match status" value="1"/>
</dbReference>
<evidence type="ECO:0000313" key="6">
    <source>
        <dbReference type="Proteomes" id="UP000182059"/>
    </source>
</evidence>
<dbReference type="AlphaFoldDB" id="A0A1J5FXG1"/>
<evidence type="ECO:0000256" key="2">
    <source>
        <dbReference type="ARBA" id="ARBA00009840"/>
    </source>
</evidence>
<dbReference type="InterPro" id="IPR003798">
    <property type="entry name" value="DNA_recombination_RmuC"/>
</dbReference>
<keyword evidence="3" id="KW-0175">Coiled coil</keyword>
<dbReference type="Proteomes" id="UP000182059">
    <property type="component" value="Unassembled WGS sequence"/>
</dbReference>
<accession>A0A1J5FXG1</accession>
<keyword evidence="4" id="KW-0233">DNA recombination</keyword>
<comment type="caution">
    <text evidence="5">The sequence shown here is derived from an EMBL/GenBank/DDBJ whole genome shotgun (WGS) entry which is preliminary data.</text>
</comment>
<comment type="similarity">
    <text evidence="2">Belongs to the RmuC family.</text>
</comment>